<dbReference type="InterPro" id="IPR037523">
    <property type="entry name" value="VOC_core"/>
</dbReference>
<evidence type="ECO:0000259" key="1">
    <source>
        <dbReference type="PROSITE" id="PS51819"/>
    </source>
</evidence>
<protein>
    <submittedName>
        <fullName evidence="2">Glyoxalase/Bleomycin resistance protein/Dioxygenase superfamily protein</fullName>
    </submittedName>
</protein>
<dbReference type="RefSeq" id="WP_091449447.1">
    <property type="nucleotide sequence ID" value="NZ_FMZZ01000003.1"/>
</dbReference>
<keyword evidence="3" id="KW-1185">Reference proteome</keyword>
<keyword evidence="2" id="KW-0560">Oxidoreductase</keyword>
<dbReference type="SUPFAM" id="SSF54593">
    <property type="entry name" value="Glyoxalase/Bleomycin resistance protein/Dihydroxybiphenyl dioxygenase"/>
    <property type="match status" value="1"/>
</dbReference>
<dbReference type="GO" id="GO:0051213">
    <property type="term" value="F:dioxygenase activity"/>
    <property type="evidence" value="ECO:0007669"/>
    <property type="project" value="UniProtKB-KW"/>
</dbReference>
<dbReference type="InterPro" id="IPR004360">
    <property type="entry name" value="Glyas_Fos-R_dOase_dom"/>
</dbReference>
<dbReference type="Proteomes" id="UP000199501">
    <property type="component" value="Unassembled WGS sequence"/>
</dbReference>
<sequence length="119" mass="13198">MSGPRALWVPFEIDNFAQTRSFYVDRLGMSVVDEWSVDGEHGVVLRAAENAYVELVAPGLRRQAPVAFELGSQAEVDAAFAHVGDVEVVRPPGRYPRGHYGFEVRDPAGAHLMLWHEHG</sequence>
<evidence type="ECO:0000313" key="2">
    <source>
        <dbReference type="EMBL" id="SDC62080.1"/>
    </source>
</evidence>
<organism evidence="2 3">
    <name type="scientific">Actinokineospora iranica</name>
    <dbReference type="NCBI Taxonomy" id="1271860"/>
    <lineage>
        <taxon>Bacteria</taxon>
        <taxon>Bacillati</taxon>
        <taxon>Actinomycetota</taxon>
        <taxon>Actinomycetes</taxon>
        <taxon>Pseudonocardiales</taxon>
        <taxon>Pseudonocardiaceae</taxon>
        <taxon>Actinokineospora</taxon>
    </lineage>
</organism>
<keyword evidence="2" id="KW-0223">Dioxygenase</keyword>
<proteinExistence type="predicted"/>
<feature type="domain" description="VOC" evidence="1">
    <location>
        <begin position="5"/>
        <end position="117"/>
    </location>
</feature>
<dbReference type="Pfam" id="PF00903">
    <property type="entry name" value="Glyoxalase"/>
    <property type="match status" value="1"/>
</dbReference>
<dbReference type="OrthoDB" id="3693934at2"/>
<evidence type="ECO:0000313" key="3">
    <source>
        <dbReference type="Proteomes" id="UP000199501"/>
    </source>
</evidence>
<dbReference type="InterPro" id="IPR029068">
    <property type="entry name" value="Glyas_Bleomycin-R_OHBP_Dase"/>
</dbReference>
<dbReference type="AlphaFoldDB" id="A0A1G6N2N6"/>
<reference evidence="3" key="1">
    <citation type="submission" date="2016-10" db="EMBL/GenBank/DDBJ databases">
        <authorList>
            <person name="Varghese N."/>
            <person name="Submissions S."/>
        </authorList>
    </citation>
    <scope>NUCLEOTIDE SEQUENCE [LARGE SCALE GENOMIC DNA]</scope>
    <source>
        <strain evidence="3">IBRC-M 10403</strain>
    </source>
</reference>
<dbReference type="STRING" id="1271860.SAMN05216174_103159"/>
<dbReference type="EMBL" id="FMZZ01000003">
    <property type="protein sequence ID" value="SDC62080.1"/>
    <property type="molecule type" value="Genomic_DNA"/>
</dbReference>
<accession>A0A1G6N2N6</accession>
<name>A0A1G6N2N6_9PSEU</name>
<dbReference type="PROSITE" id="PS51819">
    <property type="entry name" value="VOC"/>
    <property type="match status" value="1"/>
</dbReference>
<dbReference type="Gene3D" id="3.10.180.10">
    <property type="entry name" value="2,3-Dihydroxybiphenyl 1,2-Dioxygenase, domain 1"/>
    <property type="match status" value="1"/>
</dbReference>
<gene>
    <name evidence="2" type="ORF">SAMN05216174_103159</name>
</gene>